<comment type="caution">
    <text evidence="2">The sequence shown here is derived from an EMBL/GenBank/DDBJ whole genome shotgun (WGS) entry which is preliminary data.</text>
</comment>
<organism evidence="2 3">
    <name type="scientific">Fusarium solani</name>
    <name type="common">Filamentous fungus</name>
    <dbReference type="NCBI Taxonomy" id="169388"/>
    <lineage>
        <taxon>Eukaryota</taxon>
        <taxon>Fungi</taxon>
        <taxon>Dikarya</taxon>
        <taxon>Ascomycota</taxon>
        <taxon>Pezizomycotina</taxon>
        <taxon>Sordariomycetes</taxon>
        <taxon>Hypocreomycetidae</taxon>
        <taxon>Hypocreales</taxon>
        <taxon>Nectriaceae</taxon>
        <taxon>Fusarium</taxon>
        <taxon>Fusarium solani species complex</taxon>
    </lineage>
</organism>
<feature type="region of interest" description="Disordered" evidence="1">
    <location>
        <begin position="69"/>
        <end position="100"/>
    </location>
</feature>
<dbReference type="EMBL" id="JAGTJS010000009">
    <property type="protein sequence ID" value="KAH7258533.1"/>
    <property type="molecule type" value="Genomic_DNA"/>
</dbReference>
<protein>
    <submittedName>
        <fullName evidence="2">Uncharacterized protein</fullName>
    </submittedName>
</protein>
<dbReference type="Proteomes" id="UP000736672">
    <property type="component" value="Unassembled WGS sequence"/>
</dbReference>
<keyword evidence="3" id="KW-1185">Reference proteome</keyword>
<proteinExistence type="predicted"/>
<dbReference type="OrthoDB" id="10417207at2759"/>
<reference evidence="2" key="1">
    <citation type="journal article" date="2021" name="Nat. Commun.">
        <title>Genetic determinants of endophytism in the Arabidopsis root mycobiome.</title>
        <authorList>
            <person name="Mesny F."/>
            <person name="Miyauchi S."/>
            <person name="Thiergart T."/>
            <person name="Pickel B."/>
            <person name="Atanasova L."/>
            <person name="Karlsson M."/>
            <person name="Huettel B."/>
            <person name="Barry K.W."/>
            <person name="Haridas S."/>
            <person name="Chen C."/>
            <person name="Bauer D."/>
            <person name="Andreopoulos W."/>
            <person name="Pangilinan J."/>
            <person name="LaButti K."/>
            <person name="Riley R."/>
            <person name="Lipzen A."/>
            <person name="Clum A."/>
            <person name="Drula E."/>
            <person name="Henrissat B."/>
            <person name="Kohler A."/>
            <person name="Grigoriev I.V."/>
            <person name="Martin F.M."/>
            <person name="Hacquard S."/>
        </authorList>
    </citation>
    <scope>NUCLEOTIDE SEQUENCE</scope>
    <source>
        <strain evidence="2">FSSC 5 MPI-SDFR-AT-0091</strain>
    </source>
</reference>
<evidence type="ECO:0000313" key="2">
    <source>
        <dbReference type="EMBL" id="KAH7258533.1"/>
    </source>
</evidence>
<sequence>MARPKLQLVFTDVDDRYEPMSLLGTRLYENRVPIDGLVNPHPELTSPIAMSRYRLSYLAASLSYRNPDSATGASIPQVSRRPHSHANHTNSRDPDRLRPHPREMCSAWTVRFCRINAAVRHNAHHGWSAGNFDKKLVIEGGKLNEEDAASGHE</sequence>
<evidence type="ECO:0000313" key="3">
    <source>
        <dbReference type="Proteomes" id="UP000736672"/>
    </source>
</evidence>
<evidence type="ECO:0000256" key="1">
    <source>
        <dbReference type="SAM" id="MobiDB-lite"/>
    </source>
</evidence>
<name>A0A9P9HKA9_FUSSL</name>
<gene>
    <name evidence="2" type="ORF">B0J15DRAFT_594741</name>
</gene>
<dbReference type="AlphaFoldDB" id="A0A9P9HKA9"/>
<accession>A0A9P9HKA9</accession>
<feature type="compositionally biased region" description="Basic and acidic residues" evidence="1">
    <location>
        <begin position="90"/>
        <end position="100"/>
    </location>
</feature>